<dbReference type="SMART" id="SM00517">
    <property type="entry name" value="PolyA"/>
    <property type="match status" value="1"/>
</dbReference>
<dbReference type="AlphaFoldDB" id="A0A5J4VCZ0"/>
<evidence type="ECO:0000313" key="4">
    <source>
        <dbReference type="Proteomes" id="UP000324800"/>
    </source>
</evidence>
<dbReference type="Pfam" id="PF00658">
    <property type="entry name" value="MLLE"/>
    <property type="match status" value="1"/>
</dbReference>
<dbReference type="InterPro" id="IPR036053">
    <property type="entry name" value="PABP-dom"/>
</dbReference>
<evidence type="ECO:0000259" key="2">
    <source>
        <dbReference type="PROSITE" id="PS51309"/>
    </source>
</evidence>
<evidence type="ECO:0000256" key="1">
    <source>
        <dbReference type="SAM" id="MobiDB-lite"/>
    </source>
</evidence>
<dbReference type="SUPFAM" id="SSF63570">
    <property type="entry name" value="PABC (PABP) domain"/>
    <property type="match status" value="1"/>
</dbReference>
<feature type="region of interest" description="Disordered" evidence="1">
    <location>
        <begin position="34"/>
        <end position="117"/>
    </location>
</feature>
<proteinExistence type="predicted"/>
<dbReference type="PROSITE" id="PS51309">
    <property type="entry name" value="PABC"/>
    <property type="match status" value="1"/>
</dbReference>
<dbReference type="EMBL" id="SNRW01008017">
    <property type="protein sequence ID" value="KAA6380244.1"/>
    <property type="molecule type" value="Genomic_DNA"/>
</dbReference>
<feature type="domain" description="PABC" evidence="2">
    <location>
        <begin position="107"/>
        <end position="184"/>
    </location>
</feature>
<organism evidence="3 4">
    <name type="scientific">Streblomastix strix</name>
    <dbReference type="NCBI Taxonomy" id="222440"/>
    <lineage>
        <taxon>Eukaryota</taxon>
        <taxon>Metamonada</taxon>
        <taxon>Preaxostyla</taxon>
        <taxon>Oxymonadida</taxon>
        <taxon>Streblomastigidae</taxon>
        <taxon>Streblomastix</taxon>
    </lineage>
</organism>
<reference evidence="3 4" key="1">
    <citation type="submission" date="2019-03" db="EMBL/GenBank/DDBJ databases">
        <title>Single cell metagenomics reveals metabolic interactions within the superorganism composed of flagellate Streblomastix strix and complex community of Bacteroidetes bacteria on its surface.</title>
        <authorList>
            <person name="Treitli S.C."/>
            <person name="Kolisko M."/>
            <person name="Husnik F."/>
            <person name="Keeling P."/>
            <person name="Hampl V."/>
        </authorList>
    </citation>
    <scope>NUCLEOTIDE SEQUENCE [LARGE SCALE GENOMIC DNA]</scope>
    <source>
        <strain evidence="3">ST1C</strain>
    </source>
</reference>
<feature type="region of interest" description="Disordered" evidence="1">
    <location>
        <begin position="259"/>
        <end position="301"/>
    </location>
</feature>
<name>A0A5J4VCZ0_9EUKA</name>
<dbReference type="GO" id="GO:0003723">
    <property type="term" value="F:RNA binding"/>
    <property type="evidence" value="ECO:0007669"/>
    <property type="project" value="InterPro"/>
</dbReference>
<feature type="compositionally biased region" description="Basic and acidic residues" evidence="1">
    <location>
        <begin position="34"/>
        <end position="93"/>
    </location>
</feature>
<dbReference type="Gene3D" id="1.10.1900.10">
    <property type="entry name" value="c-terminal domain of poly(a) binding protein"/>
    <property type="match status" value="1"/>
</dbReference>
<comment type="caution">
    <text evidence="3">The sequence shown here is derived from an EMBL/GenBank/DDBJ whole genome shotgun (WGS) entry which is preliminary data.</text>
</comment>
<dbReference type="Proteomes" id="UP000324800">
    <property type="component" value="Unassembled WGS sequence"/>
</dbReference>
<sequence>MMAIQNRRSAIGIYRKQGKDVDKAIEYILDQRKKSLEDEQQRKLEEEQEQVKKLEQKKEQEQKQQKEKEQIKEKEKVQQKEQYQKKEQEKEQEIENQQEQELTNDDKTDFDILSIDHGTDEEKKNNIGEYIYEYIEQDHKELAGKITGMIRELDLSELQQIVNLQFQIQAEGRSRIAQVEYMNSESALEAFNSSPDRRIFGGAILQIHFESSISKSNPFSFSQSVYSLSKDISIHSQHLYDITAIDQTPQVQYISNSSKPQLILSPPPRFTPYNPQPSLLKPLQPSLLTPPQPETQSQIPI</sequence>
<feature type="compositionally biased region" description="Low complexity" evidence="1">
    <location>
        <begin position="276"/>
        <end position="287"/>
    </location>
</feature>
<protein>
    <recommendedName>
        <fullName evidence="2">PABC domain-containing protein</fullName>
    </recommendedName>
</protein>
<gene>
    <name evidence="3" type="ORF">EZS28_024229</name>
</gene>
<evidence type="ECO:0000313" key="3">
    <source>
        <dbReference type="EMBL" id="KAA6380244.1"/>
    </source>
</evidence>
<accession>A0A5J4VCZ0</accession>
<dbReference type="OrthoDB" id="19742at2759"/>
<dbReference type="InterPro" id="IPR002004">
    <property type="entry name" value="PABP_HYD_C"/>
</dbReference>